<protein>
    <submittedName>
        <fullName evidence="1">Uncharacterized protein</fullName>
    </submittedName>
</protein>
<reference evidence="2" key="1">
    <citation type="journal article" date="2022" name="Mol. Ecol. Resour.">
        <title>The genomes of chicory, endive, great burdock and yacon provide insights into Asteraceae palaeo-polyploidization history and plant inulin production.</title>
        <authorList>
            <person name="Fan W."/>
            <person name="Wang S."/>
            <person name="Wang H."/>
            <person name="Wang A."/>
            <person name="Jiang F."/>
            <person name="Liu H."/>
            <person name="Zhao H."/>
            <person name="Xu D."/>
            <person name="Zhang Y."/>
        </authorList>
    </citation>
    <scope>NUCLEOTIDE SEQUENCE [LARGE SCALE GENOMIC DNA]</scope>
    <source>
        <strain evidence="2">cv. Niubang</strain>
    </source>
</reference>
<gene>
    <name evidence="1" type="ORF">L6452_22319</name>
</gene>
<evidence type="ECO:0000313" key="2">
    <source>
        <dbReference type="Proteomes" id="UP001055879"/>
    </source>
</evidence>
<dbReference type="Proteomes" id="UP001055879">
    <property type="component" value="Linkage Group LG07"/>
</dbReference>
<name>A0ACB9AZH6_ARCLA</name>
<comment type="caution">
    <text evidence="1">The sequence shown here is derived from an EMBL/GenBank/DDBJ whole genome shotgun (WGS) entry which is preliminary data.</text>
</comment>
<organism evidence="1 2">
    <name type="scientific">Arctium lappa</name>
    <name type="common">Greater burdock</name>
    <name type="synonym">Lappa major</name>
    <dbReference type="NCBI Taxonomy" id="4217"/>
    <lineage>
        <taxon>Eukaryota</taxon>
        <taxon>Viridiplantae</taxon>
        <taxon>Streptophyta</taxon>
        <taxon>Embryophyta</taxon>
        <taxon>Tracheophyta</taxon>
        <taxon>Spermatophyta</taxon>
        <taxon>Magnoliopsida</taxon>
        <taxon>eudicotyledons</taxon>
        <taxon>Gunneridae</taxon>
        <taxon>Pentapetalae</taxon>
        <taxon>asterids</taxon>
        <taxon>campanulids</taxon>
        <taxon>Asterales</taxon>
        <taxon>Asteraceae</taxon>
        <taxon>Carduoideae</taxon>
        <taxon>Cardueae</taxon>
        <taxon>Arctiinae</taxon>
        <taxon>Arctium</taxon>
    </lineage>
</organism>
<sequence>MVGSGRAMSDINTLTSGHYVVAPFLGPTNTHTYIHTYIHLLLSNPFSPAGCHYFRLEVGANSLICSMWFFLV</sequence>
<dbReference type="EMBL" id="CM042053">
    <property type="protein sequence ID" value="KAI3715340.1"/>
    <property type="molecule type" value="Genomic_DNA"/>
</dbReference>
<keyword evidence="2" id="KW-1185">Reference proteome</keyword>
<accession>A0ACB9AZH6</accession>
<evidence type="ECO:0000313" key="1">
    <source>
        <dbReference type="EMBL" id="KAI3715340.1"/>
    </source>
</evidence>
<reference evidence="1 2" key="2">
    <citation type="journal article" date="2022" name="Mol. Ecol. Resour.">
        <title>The genomes of chicory, endive, great burdock and yacon provide insights into Asteraceae paleo-polyploidization history and plant inulin production.</title>
        <authorList>
            <person name="Fan W."/>
            <person name="Wang S."/>
            <person name="Wang H."/>
            <person name="Wang A."/>
            <person name="Jiang F."/>
            <person name="Liu H."/>
            <person name="Zhao H."/>
            <person name="Xu D."/>
            <person name="Zhang Y."/>
        </authorList>
    </citation>
    <scope>NUCLEOTIDE SEQUENCE [LARGE SCALE GENOMIC DNA]</scope>
    <source>
        <strain evidence="2">cv. Niubang</strain>
    </source>
</reference>
<proteinExistence type="predicted"/>